<protein>
    <submittedName>
        <fullName evidence="2">Uncharacterized protein</fullName>
    </submittedName>
</protein>
<organism evidence="2 3">
    <name type="scientific">Hemibagrus guttatus</name>
    <dbReference type="NCBI Taxonomy" id="175788"/>
    <lineage>
        <taxon>Eukaryota</taxon>
        <taxon>Metazoa</taxon>
        <taxon>Chordata</taxon>
        <taxon>Craniata</taxon>
        <taxon>Vertebrata</taxon>
        <taxon>Euteleostomi</taxon>
        <taxon>Actinopterygii</taxon>
        <taxon>Neopterygii</taxon>
        <taxon>Teleostei</taxon>
        <taxon>Ostariophysi</taxon>
        <taxon>Siluriformes</taxon>
        <taxon>Bagridae</taxon>
        <taxon>Hemibagrus</taxon>
    </lineage>
</organism>
<gene>
    <name evidence="2" type="ORF">QTP70_027756</name>
</gene>
<name>A0AAE0V8T3_9TELE</name>
<accession>A0AAE0V8T3</accession>
<dbReference type="Proteomes" id="UP001274896">
    <property type="component" value="Unassembled WGS sequence"/>
</dbReference>
<evidence type="ECO:0000256" key="1">
    <source>
        <dbReference type="SAM" id="MobiDB-lite"/>
    </source>
</evidence>
<evidence type="ECO:0000313" key="3">
    <source>
        <dbReference type="Proteomes" id="UP001274896"/>
    </source>
</evidence>
<sequence length="646" mass="70298">MPISDEMSSATSTAKTAAHSSNLGMVGRFSETRNGYDGRWAIPKDMYLHTVTGSLCLSQASLGIKAGYTLDGVPTHCRAHTLTHYGKFRDTNQPTMHVFGPGKETGVPGGNPQGMGRTCKLHTHTRQRQKSNPQPWRCEANVQATMPPNNNFSGTGIVTRRRRSSLDVARRRGSAVDVTRRCDSAVDVSRPCGSAVDVARLCCSAVVIAQRLRSVVDVAWGPLALLSGPVLPPAVSLLLLAPPTCLALIFAPPTCLAFVPRFPPFASPLLLAPPPICLAMLLAPPYLPLYAPRSCLGPTDCPDCRGGLWFGASGAAPLRGGDVTGEMEDDDELESAMLNISPSKLQLQLPSAALSVPPPDTKQLPPVDALPRCPPPQPLGYDHDVCEWKSSHQHKIWMKTELESMGLWPGSPPMDGTASVFLRTYGLTDCLLHEYQHQMEAIRKLLQGTFGQAFHSDHTWKVARKVTFTSGTMSSYAIMNEHWMVISLVMVHSETEKSLEPMYQGLAHSLPTPPSNTFGKHKRKTTQAFSLKAQLSAEQGSTPTAQTSDHPGDLDVTPSPQLESELPPVPLLSSFHSAHLELQSEQESTGKLPVLPLSSSHGAREEPGNNIHTITVICHRWKQLDPCTKLEMGRREREYRGQAKSL</sequence>
<feature type="compositionally biased region" description="Polar residues" evidence="1">
    <location>
        <begin position="536"/>
        <end position="549"/>
    </location>
</feature>
<evidence type="ECO:0000313" key="2">
    <source>
        <dbReference type="EMBL" id="KAK3549031.1"/>
    </source>
</evidence>
<feature type="region of interest" description="Disordered" evidence="1">
    <location>
        <begin position="581"/>
        <end position="608"/>
    </location>
</feature>
<dbReference type="AlphaFoldDB" id="A0AAE0V8T3"/>
<dbReference type="EMBL" id="JAUCMX010000004">
    <property type="protein sequence ID" value="KAK3549031.1"/>
    <property type="molecule type" value="Genomic_DNA"/>
</dbReference>
<proteinExistence type="predicted"/>
<feature type="compositionally biased region" description="Low complexity" evidence="1">
    <location>
        <begin position="558"/>
        <end position="569"/>
    </location>
</feature>
<comment type="caution">
    <text evidence="2">The sequence shown here is derived from an EMBL/GenBank/DDBJ whole genome shotgun (WGS) entry which is preliminary data.</text>
</comment>
<reference evidence="2" key="1">
    <citation type="submission" date="2023-06" db="EMBL/GenBank/DDBJ databases">
        <title>Male Hemibagrus guttatus genome.</title>
        <authorList>
            <person name="Bian C."/>
        </authorList>
    </citation>
    <scope>NUCLEOTIDE SEQUENCE</scope>
    <source>
        <strain evidence="2">Male_cb2023</strain>
        <tissue evidence="2">Muscle</tissue>
    </source>
</reference>
<feature type="region of interest" description="Disordered" evidence="1">
    <location>
        <begin position="534"/>
        <end position="569"/>
    </location>
</feature>
<keyword evidence="3" id="KW-1185">Reference proteome</keyword>